<accession>A0ABW6P9R5</accession>
<reference evidence="1 2" key="1">
    <citation type="submission" date="2024-10" db="EMBL/GenBank/DDBJ databases">
        <title>The Natural Products Discovery Center: Release of the First 8490 Sequenced Strains for Exploring Actinobacteria Biosynthetic Diversity.</title>
        <authorList>
            <person name="Kalkreuter E."/>
            <person name="Kautsar S.A."/>
            <person name="Yang D."/>
            <person name="Bader C.D."/>
            <person name="Teijaro C.N."/>
            <person name="Fluegel L."/>
            <person name="Davis C.M."/>
            <person name="Simpson J.R."/>
            <person name="Lauterbach L."/>
            <person name="Steele A.D."/>
            <person name="Gui C."/>
            <person name="Meng S."/>
            <person name="Li G."/>
            <person name="Viehrig K."/>
            <person name="Ye F."/>
            <person name="Su P."/>
            <person name="Kiefer A.F."/>
            <person name="Nichols A."/>
            <person name="Cepeda A.J."/>
            <person name="Yan W."/>
            <person name="Fan B."/>
            <person name="Jiang Y."/>
            <person name="Adhikari A."/>
            <person name="Zheng C.-J."/>
            <person name="Schuster L."/>
            <person name="Cowan T.M."/>
            <person name="Smanski M.J."/>
            <person name="Chevrette M.G."/>
            <person name="De Carvalho L.P.S."/>
            <person name="Shen B."/>
        </authorList>
    </citation>
    <scope>NUCLEOTIDE SEQUENCE [LARGE SCALE GENOMIC DNA]</scope>
    <source>
        <strain evidence="1 2">NPDC004119</strain>
    </source>
</reference>
<dbReference type="EMBL" id="JBIAMT010000005">
    <property type="protein sequence ID" value="MFF0499895.1"/>
    <property type="molecule type" value="Genomic_DNA"/>
</dbReference>
<protein>
    <submittedName>
        <fullName evidence="1">Uncharacterized protein</fullName>
    </submittedName>
</protein>
<name>A0ABW6P9R5_9NOCA</name>
<dbReference type="Proteomes" id="UP001601442">
    <property type="component" value="Unassembled WGS sequence"/>
</dbReference>
<gene>
    <name evidence="1" type="ORF">ACFYU5_26080</name>
</gene>
<evidence type="ECO:0000313" key="1">
    <source>
        <dbReference type="EMBL" id="MFF0499895.1"/>
    </source>
</evidence>
<keyword evidence="2" id="KW-1185">Reference proteome</keyword>
<dbReference type="RefSeq" id="WP_387398759.1">
    <property type="nucleotide sequence ID" value="NZ_JBIAMT010000005.1"/>
</dbReference>
<sequence>MSERPLVLTGLDDLMVHQTVAGVEQPQSTDRNWTEKGYLVAYDTTGEVMVAVGVGKYSNRNVFDGFAGVAIPGWQYNVRASRELRPDIDSTSVGPIHWESIDPPRGNRIRLDENEFGIAFDIEFESPYPPVAETGGRTRIRGVTINDTIRFFQLGRARGWVTVEGKRYEITPEQSFAYKDRSWGVRGMTGAPASWIVRNTEMDVTREAGMYLGDREPRPNMSGMFCVDRGSETICATFAESASGTMLATSGAAGAGGFVVTPDEQGIAARPQMVTDIEMDWTFHEGTRRARGLEATVTVEDGSKRELAAEGIGLTYYFRGGGYFGFRNWYQGKHFGKDLVVDGEKLDLSDKAVLDELYGCEEIAARYTVDGVESFGVLEPFAIGELPKYGITDEHLG</sequence>
<evidence type="ECO:0000313" key="2">
    <source>
        <dbReference type="Proteomes" id="UP001601442"/>
    </source>
</evidence>
<proteinExistence type="predicted"/>
<organism evidence="1 2">
    <name type="scientific">Nocardia aobensis</name>
    <dbReference type="NCBI Taxonomy" id="257277"/>
    <lineage>
        <taxon>Bacteria</taxon>
        <taxon>Bacillati</taxon>
        <taxon>Actinomycetota</taxon>
        <taxon>Actinomycetes</taxon>
        <taxon>Mycobacteriales</taxon>
        <taxon>Nocardiaceae</taxon>
        <taxon>Nocardia</taxon>
    </lineage>
</organism>
<dbReference type="SUPFAM" id="SSF159245">
    <property type="entry name" value="AttH-like"/>
    <property type="match status" value="1"/>
</dbReference>
<comment type="caution">
    <text evidence="1">The sequence shown here is derived from an EMBL/GenBank/DDBJ whole genome shotgun (WGS) entry which is preliminary data.</text>
</comment>